<organism evidence="1 2">
    <name type="scientific">Helianthus annuus</name>
    <name type="common">Common sunflower</name>
    <dbReference type="NCBI Taxonomy" id="4232"/>
    <lineage>
        <taxon>Eukaryota</taxon>
        <taxon>Viridiplantae</taxon>
        <taxon>Streptophyta</taxon>
        <taxon>Embryophyta</taxon>
        <taxon>Tracheophyta</taxon>
        <taxon>Spermatophyta</taxon>
        <taxon>Magnoliopsida</taxon>
        <taxon>eudicotyledons</taxon>
        <taxon>Gunneridae</taxon>
        <taxon>Pentapetalae</taxon>
        <taxon>asterids</taxon>
        <taxon>campanulids</taxon>
        <taxon>Asterales</taxon>
        <taxon>Asteraceae</taxon>
        <taxon>Asteroideae</taxon>
        <taxon>Heliantheae alliance</taxon>
        <taxon>Heliantheae</taxon>
        <taxon>Helianthus</taxon>
    </lineage>
</organism>
<comment type="caution">
    <text evidence="1">The sequence shown here is derived from an EMBL/GenBank/DDBJ whole genome shotgun (WGS) entry which is preliminary data.</text>
</comment>
<dbReference type="AlphaFoldDB" id="A0A9K3NQP1"/>
<proteinExistence type="predicted"/>
<name>A0A9K3NQP1_HELAN</name>
<accession>A0A9K3NQP1</accession>
<evidence type="ECO:0000313" key="2">
    <source>
        <dbReference type="Proteomes" id="UP000215914"/>
    </source>
</evidence>
<dbReference type="Proteomes" id="UP000215914">
    <property type="component" value="Unassembled WGS sequence"/>
</dbReference>
<dbReference type="EMBL" id="MNCJ02000319">
    <property type="protein sequence ID" value="KAF5809527.1"/>
    <property type="molecule type" value="Genomic_DNA"/>
</dbReference>
<dbReference type="Gramene" id="mRNA:HanXRQr2_Chr04g0158191">
    <property type="protein sequence ID" value="CDS:HanXRQr2_Chr04g0158191.1"/>
    <property type="gene ID" value="HanXRQr2_Chr04g0158191"/>
</dbReference>
<keyword evidence="2" id="KW-1185">Reference proteome</keyword>
<gene>
    <name evidence="1" type="ORF">HanXRQr2_Chr04g0158191</name>
</gene>
<evidence type="ECO:0000313" key="1">
    <source>
        <dbReference type="EMBL" id="KAF5809527.1"/>
    </source>
</evidence>
<protein>
    <submittedName>
        <fullName evidence="1">Uncharacterized protein</fullName>
    </submittedName>
</protein>
<sequence>MTIWPFILTRKPPNLVFKNPWTFTNMVMSSFNFALARKAIKFDVDAFNPSSTVLAITFSYDNETS</sequence>
<reference evidence="1" key="2">
    <citation type="submission" date="2020-06" db="EMBL/GenBank/DDBJ databases">
        <title>Helianthus annuus Genome sequencing and assembly Release 2.</title>
        <authorList>
            <person name="Gouzy J."/>
            <person name="Langlade N."/>
            <person name="Munos S."/>
        </authorList>
    </citation>
    <scope>NUCLEOTIDE SEQUENCE</scope>
    <source>
        <tissue evidence="1">Leaves</tissue>
    </source>
</reference>
<reference evidence="1" key="1">
    <citation type="journal article" date="2017" name="Nature">
        <title>The sunflower genome provides insights into oil metabolism, flowering and Asterid evolution.</title>
        <authorList>
            <person name="Badouin H."/>
            <person name="Gouzy J."/>
            <person name="Grassa C.J."/>
            <person name="Murat F."/>
            <person name="Staton S.E."/>
            <person name="Cottret L."/>
            <person name="Lelandais-Briere C."/>
            <person name="Owens G.L."/>
            <person name="Carrere S."/>
            <person name="Mayjonade B."/>
            <person name="Legrand L."/>
            <person name="Gill N."/>
            <person name="Kane N.C."/>
            <person name="Bowers J.E."/>
            <person name="Hubner S."/>
            <person name="Bellec A."/>
            <person name="Berard A."/>
            <person name="Berges H."/>
            <person name="Blanchet N."/>
            <person name="Boniface M.C."/>
            <person name="Brunel D."/>
            <person name="Catrice O."/>
            <person name="Chaidir N."/>
            <person name="Claudel C."/>
            <person name="Donnadieu C."/>
            <person name="Faraut T."/>
            <person name="Fievet G."/>
            <person name="Helmstetter N."/>
            <person name="King M."/>
            <person name="Knapp S.J."/>
            <person name="Lai Z."/>
            <person name="Le Paslier M.C."/>
            <person name="Lippi Y."/>
            <person name="Lorenzon L."/>
            <person name="Mandel J.R."/>
            <person name="Marage G."/>
            <person name="Marchand G."/>
            <person name="Marquand E."/>
            <person name="Bret-Mestries E."/>
            <person name="Morien E."/>
            <person name="Nambeesan S."/>
            <person name="Nguyen T."/>
            <person name="Pegot-Espagnet P."/>
            <person name="Pouilly N."/>
            <person name="Raftis F."/>
            <person name="Sallet E."/>
            <person name="Schiex T."/>
            <person name="Thomas J."/>
            <person name="Vandecasteele C."/>
            <person name="Vares D."/>
            <person name="Vear F."/>
            <person name="Vautrin S."/>
            <person name="Crespi M."/>
            <person name="Mangin B."/>
            <person name="Burke J.M."/>
            <person name="Salse J."/>
            <person name="Munos S."/>
            <person name="Vincourt P."/>
            <person name="Rieseberg L.H."/>
            <person name="Langlade N.B."/>
        </authorList>
    </citation>
    <scope>NUCLEOTIDE SEQUENCE</scope>
    <source>
        <tissue evidence="1">Leaves</tissue>
    </source>
</reference>